<keyword evidence="1 5" id="KW-0540">Nuclease</keyword>
<feature type="region of interest" description="Disordered" evidence="6">
    <location>
        <begin position="1"/>
        <end position="48"/>
    </location>
</feature>
<evidence type="ECO:0000256" key="3">
    <source>
        <dbReference type="ARBA" id="ARBA00023239"/>
    </source>
</evidence>
<accession>A0A9P9JE00</accession>
<keyword evidence="4 5" id="KW-0539">Nucleus</keyword>
<feature type="compositionally biased region" description="Low complexity" evidence="6">
    <location>
        <begin position="26"/>
        <end position="39"/>
    </location>
</feature>
<evidence type="ECO:0000313" key="8">
    <source>
        <dbReference type="Proteomes" id="UP000738349"/>
    </source>
</evidence>
<keyword evidence="3" id="KW-0456">Lyase</keyword>
<comment type="function">
    <text evidence="5">Phosphodiesterase responsible for the U6 snRNA 3' end processing. Acts as an exoribonuclease (RNase) responsible for trimming the poly(U) tract of the last nucleotides in the pre-U6 snRNA molecule, leading to the formation of mature U6 snRNA.</text>
</comment>
<proteinExistence type="inferred from homology"/>
<keyword evidence="2 5" id="KW-0378">Hydrolase</keyword>
<dbReference type="AlphaFoldDB" id="A0A9P9JE00"/>
<evidence type="ECO:0000256" key="5">
    <source>
        <dbReference type="HAMAP-Rule" id="MF_03040"/>
    </source>
</evidence>
<dbReference type="HAMAP" id="MF_03040">
    <property type="entry name" value="USB1"/>
    <property type="match status" value="1"/>
</dbReference>
<comment type="subcellular location">
    <subcellularLocation>
        <location evidence="5">Nucleus</location>
    </subcellularLocation>
</comment>
<dbReference type="EC" id="3.1.4.-" evidence="5"/>
<dbReference type="OrthoDB" id="49151at2759"/>
<evidence type="ECO:0000256" key="2">
    <source>
        <dbReference type="ARBA" id="ARBA00022801"/>
    </source>
</evidence>
<organism evidence="7 8">
    <name type="scientific">Dactylonectria macrodidyma</name>
    <dbReference type="NCBI Taxonomy" id="307937"/>
    <lineage>
        <taxon>Eukaryota</taxon>
        <taxon>Fungi</taxon>
        <taxon>Dikarya</taxon>
        <taxon>Ascomycota</taxon>
        <taxon>Pezizomycotina</taxon>
        <taxon>Sordariomycetes</taxon>
        <taxon>Hypocreomycetidae</taxon>
        <taxon>Hypocreales</taxon>
        <taxon>Nectriaceae</taxon>
        <taxon>Dactylonectria</taxon>
    </lineage>
</organism>
<dbReference type="GO" id="GO:0016829">
    <property type="term" value="F:lyase activity"/>
    <property type="evidence" value="ECO:0007669"/>
    <property type="project" value="UniProtKB-KW"/>
</dbReference>
<dbReference type="GO" id="GO:1990838">
    <property type="term" value="F:poly(U)-specific exoribonuclease activity, producing 3' uridine cyclic phosphate ends"/>
    <property type="evidence" value="ECO:0007669"/>
    <property type="project" value="UniProtKB-UniRule"/>
</dbReference>
<comment type="similarity">
    <text evidence="5">Belongs to the 2H phosphoesterase superfamily. USB1 family.</text>
</comment>
<dbReference type="GO" id="GO:0005634">
    <property type="term" value="C:nucleus"/>
    <property type="evidence" value="ECO:0007669"/>
    <property type="project" value="UniProtKB-SubCell"/>
</dbReference>
<feature type="active site" description="Proton donor/acceptor" evidence="5">
    <location>
        <position position="241"/>
    </location>
</feature>
<comment type="caution">
    <text evidence="7">The sequence shown here is derived from an EMBL/GenBank/DDBJ whole genome shotgun (WGS) entry which is preliminary data.</text>
</comment>
<evidence type="ECO:0000313" key="7">
    <source>
        <dbReference type="EMBL" id="KAH7156649.1"/>
    </source>
</evidence>
<evidence type="ECO:0000256" key="1">
    <source>
        <dbReference type="ARBA" id="ARBA00022722"/>
    </source>
</evidence>
<protein>
    <recommendedName>
        <fullName evidence="5">U6 snRNA phosphodiesterase</fullName>
        <ecNumber evidence="5">3.1.4.-</ecNumber>
    </recommendedName>
</protein>
<name>A0A9P9JE00_9HYPO</name>
<dbReference type="PANTHER" id="PTHR13522:SF3">
    <property type="entry name" value="U6 SNRNA PHOSPHODIESTERASE 1"/>
    <property type="match status" value="1"/>
</dbReference>
<dbReference type="PANTHER" id="PTHR13522">
    <property type="entry name" value="U6 SNRNA PHOSPHODIESTERASE 1"/>
    <property type="match status" value="1"/>
</dbReference>
<evidence type="ECO:0000256" key="4">
    <source>
        <dbReference type="ARBA" id="ARBA00023242"/>
    </source>
</evidence>
<dbReference type="Proteomes" id="UP000738349">
    <property type="component" value="Unassembled WGS sequence"/>
</dbReference>
<feature type="active site" description="Proton donor/acceptor" evidence="5">
    <location>
        <position position="131"/>
    </location>
</feature>
<reference evidence="7" key="1">
    <citation type="journal article" date="2021" name="Nat. Commun.">
        <title>Genetic determinants of endophytism in the Arabidopsis root mycobiome.</title>
        <authorList>
            <person name="Mesny F."/>
            <person name="Miyauchi S."/>
            <person name="Thiergart T."/>
            <person name="Pickel B."/>
            <person name="Atanasova L."/>
            <person name="Karlsson M."/>
            <person name="Huettel B."/>
            <person name="Barry K.W."/>
            <person name="Haridas S."/>
            <person name="Chen C."/>
            <person name="Bauer D."/>
            <person name="Andreopoulos W."/>
            <person name="Pangilinan J."/>
            <person name="LaButti K."/>
            <person name="Riley R."/>
            <person name="Lipzen A."/>
            <person name="Clum A."/>
            <person name="Drula E."/>
            <person name="Henrissat B."/>
            <person name="Kohler A."/>
            <person name="Grigoriev I.V."/>
            <person name="Martin F.M."/>
            <person name="Hacquard S."/>
        </authorList>
    </citation>
    <scope>NUCLEOTIDE SEQUENCE</scope>
    <source>
        <strain evidence="7">MPI-CAGE-AT-0147</strain>
    </source>
</reference>
<dbReference type="GO" id="GO:0034477">
    <property type="term" value="P:U6 snRNA 3'-end processing"/>
    <property type="evidence" value="ECO:0007669"/>
    <property type="project" value="UniProtKB-UniRule"/>
</dbReference>
<dbReference type="Gene3D" id="3.90.1140.10">
    <property type="entry name" value="Cyclic phosphodiesterase"/>
    <property type="match status" value="1"/>
</dbReference>
<keyword evidence="8" id="KW-1185">Reference proteome</keyword>
<evidence type="ECO:0000256" key="6">
    <source>
        <dbReference type="SAM" id="MobiDB-lite"/>
    </source>
</evidence>
<gene>
    <name evidence="5" type="primary">USB1</name>
    <name evidence="7" type="ORF">EDB81DRAFT_880958</name>
</gene>
<sequence>MALVDYSSSEEEGDREPPPAKRRKAGVGAVAHSSGATSGNSNKAVDGISDMPPLPLKFHDLYASTVRQSIIDDPTLHHGRRRQIPHVVGHPTTTQHAVLVDLITDIEGELGGHVGLHNFLTSDLGSPLPLHISLSRPLSLSTADKDRFLESITQAVYASAVAPFTVRPNSLFWFKSPDSNRTFLVLRVDSSPSTAEQDNSSTDPNPELMRLLTRFNAAVTVFDQPALYQQKQKDHVGNSFHISIAWTFDQPDDEAAGRTVQLFEQAKFGTQAWKIDVPGIKAKIGNVVNHIALSGSGRDGTGSKLFES</sequence>
<dbReference type="InterPro" id="IPR027521">
    <property type="entry name" value="Usb1"/>
</dbReference>
<dbReference type="Pfam" id="PF09749">
    <property type="entry name" value="HVSL"/>
    <property type="match status" value="1"/>
</dbReference>
<dbReference type="EMBL" id="JAGMUV010000005">
    <property type="protein sequence ID" value="KAH7156649.1"/>
    <property type="molecule type" value="Genomic_DNA"/>
</dbReference>